<dbReference type="InterPro" id="IPR036388">
    <property type="entry name" value="WH-like_DNA-bd_sf"/>
</dbReference>
<dbReference type="PANTHER" id="PTHR46060:SF1">
    <property type="entry name" value="MARINER MOS1 TRANSPOSASE-LIKE PROTEIN"/>
    <property type="match status" value="1"/>
</dbReference>
<evidence type="ECO:0000313" key="2">
    <source>
        <dbReference type="EMBL" id="KXN71105.1"/>
    </source>
</evidence>
<dbReference type="Pfam" id="PF17906">
    <property type="entry name" value="HTH_48"/>
    <property type="match status" value="1"/>
</dbReference>
<evidence type="ECO:0000313" key="3">
    <source>
        <dbReference type="Proteomes" id="UP000070444"/>
    </source>
</evidence>
<proteinExistence type="predicted"/>
<protein>
    <recommendedName>
        <fullName evidence="1">Mos1 transposase HTH domain-containing protein</fullName>
    </recommendedName>
</protein>
<accession>A0A137P7Y1</accession>
<name>A0A137P7Y1_CONC2</name>
<dbReference type="PANTHER" id="PTHR46060">
    <property type="entry name" value="MARINER MOS1 TRANSPOSASE-LIKE PROTEIN"/>
    <property type="match status" value="1"/>
</dbReference>
<organism evidence="2 3">
    <name type="scientific">Conidiobolus coronatus (strain ATCC 28846 / CBS 209.66 / NRRL 28638)</name>
    <name type="common">Delacroixia coronata</name>
    <dbReference type="NCBI Taxonomy" id="796925"/>
    <lineage>
        <taxon>Eukaryota</taxon>
        <taxon>Fungi</taxon>
        <taxon>Fungi incertae sedis</taxon>
        <taxon>Zoopagomycota</taxon>
        <taxon>Entomophthoromycotina</taxon>
        <taxon>Entomophthoromycetes</taxon>
        <taxon>Entomophthorales</taxon>
        <taxon>Ancylistaceae</taxon>
        <taxon>Conidiobolus</taxon>
    </lineage>
</organism>
<dbReference type="Gene3D" id="1.10.10.1450">
    <property type="match status" value="1"/>
</dbReference>
<dbReference type="EMBL" id="KQ964484">
    <property type="protein sequence ID" value="KXN71105.1"/>
    <property type="molecule type" value="Genomic_DNA"/>
</dbReference>
<sequence length="362" mass="41775">MDVENTFIKPVLKSYFDRGMEEYETHREISNKYGPRAITLKTIYKWFAKFRNDNIRKLNFANSSKPKFTDEFLIDLVNNNPGLNMTGLAKLANTSISTISARLKQVNSKDERANYIWKSFLNHKLSSRSRPKKFTDEYLIELVKENPELNLKELAMLADASRGTIIERMKQINSSGDKVKYISKKIQKGQTMFSDEFIINLVNENPGLNLKELARLSNSSESYLSIRIKQVNNDGKKANYTAKRARNYKKKITDESLIDLINNNPSLNMSELAILADVSQRTISRRIKQINDRNTKTSCIKKEAKTKQKFTDEFLINLINENPDLNMKELSKLADSSISTIYNRLKKINSNGEKVKYISKNK</sequence>
<gene>
    <name evidence="2" type="ORF">CONCODRAFT_6274</name>
</gene>
<keyword evidence="3" id="KW-1185">Reference proteome</keyword>
<dbReference type="InterPro" id="IPR041426">
    <property type="entry name" value="Mos1_HTH"/>
</dbReference>
<evidence type="ECO:0000259" key="1">
    <source>
        <dbReference type="Pfam" id="PF17906"/>
    </source>
</evidence>
<dbReference type="Gene3D" id="1.10.10.10">
    <property type="entry name" value="Winged helix-like DNA-binding domain superfamily/Winged helix DNA-binding domain"/>
    <property type="match status" value="3"/>
</dbReference>
<dbReference type="AlphaFoldDB" id="A0A137P7Y1"/>
<dbReference type="Proteomes" id="UP000070444">
    <property type="component" value="Unassembled WGS sequence"/>
</dbReference>
<feature type="domain" description="Mos1 transposase HTH" evidence="1">
    <location>
        <begin position="15"/>
        <end position="54"/>
    </location>
</feature>
<dbReference type="InterPro" id="IPR052709">
    <property type="entry name" value="Transposase-MT_Hybrid"/>
</dbReference>
<reference evidence="2 3" key="1">
    <citation type="journal article" date="2015" name="Genome Biol. Evol.">
        <title>Phylogenomic analyses indicate that early fungi evolved digesting cell walls of algal ancestors of land plants.</title>
        <authorList>
            <person name="Chang Y."/>
            <person name="Wang S."/>
            <person name="Sekimoto S."/>
            <person name="Aerts A.L."/>
            <person name="Choi C."/>
            <person name="Clum A."/>
            <person name="LaButti K.M."/>
            <person name="Lindquist E.A."/>
            <person name="Yee Ngan C."/>
            <person name="Ohm R.A."/>
            <person name="Salamov A.A."/>
            <person name="Grigoriev I.V."/>
            <person name="Spatafora J.W."/>
            <person name="Berbee M.L."/>
        </authorList>
    </citation>
    <scope>NUCLEOTIDE SEQUENCE [LARGE SCALE GENOMIC DNA]</scope>
    <source>
        <strain evidence="2 3">NRRL 28638</strain>
    </source>
</reference>
<dbReference type="OrthoDB" id="10032414at2759"/>